<evidence type="ECO:0000313" key="10">
    <source>
        <dbReference type="Proteomes" id="UP000199227"/>
    </source>
</evidence>
<proteinExistence type="predicted"/>
<keyword evidence="6" id="KW-0067">ATP-binding</keyword>
<accession>A0A1I5NJ98</accession>
<evidence type="ECO:0000256" key="5">
    <source>
        <dbReference type="ARBA" id="ARBA00022741"/>
    </source>
</evidence>
<evidence type="ECO:0000313" key="9">
    <source>
        <dbReference type="EMBL" id="SFP21406.1"/>
    </source>
</evidence>
<name>A0A1I5NJ98_9BACT</name>
<dbReference type="Pfam" id="PF18765">
    <property type="entry name" value="Polbeta"/>
    <property type="match status" value="1"/>
</dbReference>
<keyword evidence="2" id="KW-0808">Transferase</keyword>
<dbReference type="GO" id="GO:0016779">
    <property type="term" value="F:nucleotidyltransferase activity"/>
    <property type="evidence" value="ECO:0007669"/>
    <property type="project" value="UniProtKB-KW"/>
</dbReference>
<dbReference type="PANTHER" id="PTHR33571:SF14">
    <property type="entry name" value="PROTEIN ADENYLYLTRANSFERASE MJ0435-RELATED"/>
    <property type="match status" value="1"/>
</dbReference>
<dbReference type="GO" id="GO:0046872">
    <property type="term" value="F:metal ion binding"/>
    <property type="evidence" value="ECO:0007669"/>
    <property type="project" value="UniProtKB-KW"/>
</dbReference>
<evidence type="ECO:0000259" key="8">
    <source>
        <dbReference type="Pfam" id="PF18765"/>
    </source>
</evidence>
<evidence type="ECO:0000256" key="4">
    <source>
        <dbReference type="ARBA" id="ARBA00022723"/>
    </source>
</evidence>
<dbReference type="STRING" id="223786.SAMN05216234_11067"/>
<organism evidence="9 10">
    <name type="scientific">Hydrogenimonas thermophila</name>
    <dbReference type="NCBI Taxonomy" id="223786"/>
    <lineage>
        <taxon>Bacteria</taxon>
        <taxon>Pseudomonadati</taxon>
        <taxon>Campylobacterota</taxon>
        <taxon>Epsilonproteobacteria</taxon>
        <taxon>Campylobacterales</taxon>
        <taxon>Hydrogenimonadaceae</taxon>
        <taxon>Hydrogenimonas</taxon>
    </lineage>
</organism>
<gene>
    <name evidence="9" type="ORF">SAMN05216234_11067</name>
</gene>
<keyword evidence="10" id="KW-1185">Reference proteome</keyword>
<dbReference type="GO" id="GO:0005524">
    <property type="term" value="F:ATP binding"/>
    <property type="evidence" value="ECO:0007669"/>
    <property type="project" value="UniProtKB-KW"/>
</dbReference>
<dbReference type="AlphaFoldDB" id="A0A1I5NJ98"/>
<dbReference type="PANTHER" id="PTHR33571">
    <property type="entry name" value="SSL8005 PROTEIN"/>
    <property type="match status" value="1"/>
</dbReference>
<dbReference type="Gene3D" id="3.30.460.10">
    <property type="entry name" value="Beta Polymerase, domain 2"/>
    <property type="match status" value="1"/>
</dbReference>
<dbReference type="CDD" id="cd05403">
    <property type="entry name" value="NT_KNTase_like"/>
    <property type="match status" value="1"/>
</dbReference>
<dbReference type="Proteomes" id="UP000199227">
    <property type="component" value="Unassembled WGS sequence"/>
</dbReference>
<comment type="cofactor">
    <cofactor evidence="1">
        <name>Mg(2+)</name>
        <dbReference type="ChEBI" id="CHEBI:18420"/>
    </cofactor>
</comment>
<dbReference type="OrthoDB" id="5334523at2"/>
<evidence type="ECO:0000256" key="6">
    <source>
        <dbReference type="ARBA" id="ARBA00022840"/>
    </source>
</evidence>
<dbReference type="EMBL" id="FOXB01000010">
    <property type="protein sequence ID" value="SFP21406.1"/>
    <property type="molecule type" value="Genomic_DNA"/>
</dbReference>
<keyword evidence="7" id="KW-0460">Magnesium</keyword>
<sequence>MSKDEIIAYLKAHKDDFMKKYQISKLVLFGSYSRDENRDDSDIDIAIETPVSDYFLLYDFKEELENSFHTKVDIVRLRDKMNLAFKRRIEKDGIYV</sequence>
<evidence type="ECO:0000256" key="2">
    <source>
        <dbReference type="ARBA" id="ARBA00022679"/>
    </source>
</evidence>
<dbReference type="SUPFAM" id="SSF81301">
    <property type="entry name" value="Nucleotidyltransferase"/>
    <property type="match status" value="1"/>
</dbReference>
<dbReference type="InterPro" id="IPR043519">
    <property type="entry name" value="NT_sf"/>
</dbReference>
<evidence type="ECO:0000256" key="3">
    <source>
        <dbReference type="ARBA" id="ARBA00022695"/>
    </source>
</evidence>
<keyword evidence="4" id="KW-0479">Metal-binding</keyword>
<dbReference type="RefSeq" id="WP_092911795.1">
    <property type="nucleotide sequence ID" value="NZ_FOXB01000010.1"/>
</dbReference>
<evidence type="ECO:0000256" key="7">
    <source>
        <dbReference type="ARBA" id="ARBA00022842"/>
    </source>
</evidence>
<evidence type="ECO:0000256" key="1">
    <source>
        <dbReference type="ARBA" id="ARBA00001946"/>
    </source>
</evidence>
<protein>
    <recommendedName>
        <fullName evidence="8">Polymerase beta nucleotidyltransferase domain-containing protein</fullName>
    </recommendedName>
</protein>
<feature type="domain" description="Polymerase beta nucleotidyltransferase" evidence="8">
    <location>
        <begin position="17"/>
        <end position="95"/>
    </location>
</feature>
<keyword evidence="3" id="KW-0548">Nucleotidyltransferase</keyword>
<dbReference type="InterPro" id="IPR052038">
    <property type="entry name" value="Type-VII_TA_antitoxin"/>
</dbReference>
<keyword evidence="5" id="KW-0547">Nucleotide-binding</keyword>
<dbReference type="InterPro" id="IPR041633">
    <property type="entry name" value="Polbeta"/>
</dbReference>
<reference evidence="9 10" key="1">
    <citation type="submission" date="2016-10" db="EMBL/GenBank/DDBJ databases">
        <authorList>
            <person name="de Groot N.N."/>
        </authorList>
    </citation>
    <scope>NUCLEOTIDE SEQUENCE [LARGE SCALE GENOMIC DNA]</scope>
    <source>
        <strain evidence="9 10">EP1-55-1</strain>
    </source>
</reference>